<accession>A0A316UGH8</accession>
<dbReference type="RefSeq" id="XP_025358984.1">
    <property type="nucleotide sequence ID" value="XM_025504632.1"/>
</dbReference>
<feature type="region of interest" description="Disordered" evidence="9">
    <location>
        <begin position="21"/>
        <end position="81"/>
    </location>
</feature>
<feature type="transmembrane region" description="Helical" evidence="10">
    <location>
        <begin position="155"/>
        <end position="173"/>
    </location>
</feature>
<keyword evidence="6" id="KW-0333">Golgi apparatus</keyword>
<dbReference type="GO" id="GO:0000139">
    <property type="term" value="C:Golgi membrane"/>
    <property type="evidence" value="ECO:0007669"/>
    <property type="project" value="UniProtKB-SubCell"/>
</dbReference>
<dbReference type="GO" id="GO:0015031">
    <property type="term" value="P:protein transport"/>
    <property type="evidence" value="ECO:0007669"/>
    <property type="project" value="UniProtKB-KW"/>
</dbReference>
<comment type="subcellular location">
    <subcellularLocation>
        <location evidence="8">Endomembrane system</location>
        <topology evidence="8">Single-pass type IV membrane protein</topology>
    </subcellularLocation>
    <subcellularLocation>
        <location evidence="1">Golgi apparatus membrane</location>
    </subcellularLocation>
</comment>
<keyword evidence="3 10" id="KW-0812">Transmembrane</keyword>
<evidence type="ECO:0000256" key="1">
    <source>
        <dbReference type="ARBA" id="ARBA00004394"/>
    </source>
</evidence>
<evidence type="ECO:0000256" key="2">
    <source>
        <dbReference type="ARBA" id="ARBA00022448"/>
    </source>
</evidence>
<organism evidence="11 12">
    <name type="scientific">Jaminaea rosea</name>
    <dbReference type="NCBI Taxonomy" id="1569628"/>
    <lineage>
        <taxon>Eukaryota</taxon>
        <taxon>Fungi</taxon>
        <taxon>Dikarya</taxon>
        <taxon>Basidiomycota</taxon>
        <taxon>Ustilaginomycotina</taxon>
        <taxon>Exobasidiomycetes</taxon>
        <taxon>Microstromatales</taxon>
        <taxon>Microstromatales incertae sedis</taxon>
        <taxon>Jaminaea</taxon>
    </lineage>
</organism>
<evidence type="ECO:0008006" key="13">
    <source>
        <dbReference type="Google" id="ProtNLM"/>
    </source>
</evidence>
<evidence type="ECO:0000256" key="4">
    <source>
        <dbReference type="ARBA" id="ARBA00022927"/>
    </source>
</evidence>
<evidence type="ECO:0000256" key="10">
    <source>
        <dbReference type="SAM" id="Phobius"/>
    </source>
</evidence>
<evidence type="ECO:0000256" key="3">
    <source>
        <dbReference type="ARBA" id="ARBA00022692"/>
    </source>
</evidence>
<feature type="compositionally biased region" description="Low complexity" evidence="9">
    <location>
        <begin position="43"/>
        <end position="57"/>
    </location>
</feature>
<dbReference type="OrthoDB" id="261831at2759"/>
<keyword evidence="12" id="KW-1185">Reference proteome</keyword>
<dbReference type="Gene3D" id="1.20.5.110">
    <property type="match status" value="1"/>
</dbReference>
<evidence type="ECO:0000256" key="8">
    <source>
        <dbReference type="ARBA" id="ARBA00046280"/>
    </source>
</evidence>
<dbReference type="STRING" id="1569628.A0A316UGH8"/>
<evidence type="ECO:0000313" key="11">
    <source>
        <dbReference type="EMBL" id="PWN24372.1"/>
    </source>
</evidence>
<dbReference type="GeneID" id="37026455"/>
<keyword evidence="2" id="KW-0813">Transport</keyword>
<reference evidence="11 12" key="1">
    <citation type="journal article" date="2018" name="Mol. Biol. Evol.">
        <title>Broad Genomic Sampling Reveals a Smut Pathogenic Ancestry of the Fungal Clade Ustilaginomycotina.</title>
        <authorList>
            <person name="Kijpornyongpan T."/>
            <person name="Mondo S.J."/>
            <person name="Barry K."/>
            <person name="Sandor L."/>
            <person name="Lee J."/>
            <person name="Lipzen A."/>
            <person name="Pangilinan J."/>
            <person name="LaButti K."/>
            <person name="Hainaut M."/>
            <person name="Henrissat B."/>
            <person name="Grigoriev I.V."/>
            <person name="Spatafora J.W."/>
            <person name="Aime M.C."/>
        </authorList>
    </citation>
    <scope>NUCLEOTIDE SEQUENCE [LARGE SCALE GENOMIC DNA]</scope>
    <source>
        <strain evidence="11 12">MCA 5214</strain>
    </source>
</reference>
<dbReference type="EMBL" id="KZ819681">
    <property type="protein sequence ID" value="PWN24372.1"/>
    <property type="molecule type" value="Genomic_DNA"/>
</dbReference>
<gene>
    <name evidence="11" type="ORF">BDZ90DRAFT_224731</name>
</gene>
<evidence type="ECO:0000256" key="5">
    <source>
        <dbReference type="ARBA" id="ARBA00022989"/>
    </source>
</evidence>
<keyword evidence="5 10" id="KW-1133">Transmembrane helix</keyword>
<keyword evidence="7 10" id="KW-0472">Membrane</keyword>
<proteinExistence type="predicted"/>
<dbReference type="SUPFAM" id="SSF58038">
    <property type="entry name" value="SNARE fusion complex"/>
    <property type="match status" value="1"/>
</dbReference>
<dbReference type="PANTHER" id="PTHR12791">
    <property type="entry name" value="GOLGI SNARE BET1-RELATED"/>
    <property type="match status" value="1"/>
</dbReference>
<protein>
    <recommendedName>
        <fullName evidence="13">t-SNARE coiled-coil homology domain-containing protein</fullName>
    </recommendedName>
</protein>
<evidence type="ECO:0000256" key="9">
    <source>
        <dbReference type="SAM" id="MobiDB-lite"/>
    </source>
</evidence>
<name>A0A316UGH8_9BASI</name>
<dbReference type="AlphaFoldDB" id="A0A316UGH8"/>
<evidence type="ECO:0000256" key="6">
    <source>
        <dbReference type="ARBA" id="ARBA00023034"/>
    </source>
</evidence>
<dbReference type="Proteomes" id="UP000245884">
    <property type="component" value="Unassembled WGS sequence"/>
</dbReference>
<evidence type="ECO:0000256" key="7">
    <source>
        <dbReference type="ARBA" id="ARBA00023136"/>
    </source>
</evidence>
<dbReference type="CDD" id="cd15853">
    <property type="entry name" value="SNARE_Bet1"/>
    <property type="match status" value="1"/>
</dbReference>
<dbReference type="InterPro" id="IPR039899">
    <property type="entry name" value="BET1_SNARE"/>
</dbReference>
<sequence>MSARSRTAGGIADRHALLSAYGYGAPPPAQPPLGRTASPFEDPYSQPSSSSSSSLPPRFDAKKHDDAPPPAATGKPWGGWGTQSRLAEQLEEGNDARLEGLSDRVKILKNITMGIGQEVREGTADLSTLSEAMSNAGALLGNTFTKMNKMARRQGGWWCNMMLFLLFVCWLFVSSSRGRGGKKCPCVEGAY</sequence>
<keyword evidence="4" id="KW-0653">Protein transport</keyword>
<evidence type="ECO:0000313" key="12">
    <source>
        <dbReference type="Proteomes" id="UP000245884"/>
    </source>
</evidence>